<evidence type="ECO:0000313" key="3">
    <source>
        <dbReference type="EMBL" id="HAE51526.1"/>
    </source>
</evidence>
<comment type="caution">
    <text evidence="3">The sequence shown here is derived from an EMBL/GenBank/DDBJ whole genome shotgun (WGS) entry which is preliminary data.</text>
</comment>
<dbReference type="CDD" id="cd14727">
    <property type="entry name" value="ChanN-like"/>
    <property type="match status" value="1"/>
</dbReference>
<feature type="domain" description="Haem-binding uptake Tiki superfamily ChaN" evidence="2">
    <location>
        <begin position="43"/>
        <end position="259"/>
    </location>
</feature>
<keyword evidence="1" id="KW-0732">Signal</keyword>
<sequence length="322" mass="34460">MRQPLKHASEEPSPAMFLHTLTALTLAMLIAPAAQADVPPALLDAARDAKVVLLGERHDHAGHHLMQEETYRALIATGHRPALVMEMFSRDAQPAIDALLAGLGTAPDQRAFDLALEQMPQISGFTAGGWQDWAAYRPIVAVALEHGLPVRAADWPRQTRRALALEGWQALPSGFVQHFALDEPAEPDVEDGLTRAIVEGHCGHAPGDALEGMVRVQRARDAGIAGTALDALAAAGVDQALVIAGAGHVRRDLGAPLYLKAAAPELPILTVGLAETGESDAAPDLRPARDEEPFDLVWVAEAQPREDPCKAFADQLRNMKRP</sequence>
<dbReference type="Gene3D" id="3.40.50.11550">
    <property type="match status" value="2"/>
</dbReference>
<dbReference type="SUPFAM" id="SSF159501">
    <property type="entry name" value="EreA/ChaN-like"/>
    <property type="match status" value="1"/>
</dbReference>
<proteinExistence type="predicted"/>
<dbReference type="AlphaFoldDB" id="A0A3B9IUP0"/>
<accession>A0A3B9IUP0</accession>
<dbReference type="EMBL" id="DMAI01000489">
    <property type="protein sequence ID" value="HAE51526.1"/>
    <property type="molecule type" value="Genomic_DNA"/>
</dbReference>
<feature type="chain" id="PRO_5017771668" description="Haem-binding uptake Tiki superfamily ChaN domain-containing protein" evidence="1">
    <location>
        <begin position="37"/>
        <end position="322"/>
    </location>
</feature>
<gene>
    <name evidence="3" type="ORF">DCK97_29350</name>
</gene>
<evidence type="ECO:0000313" key="4">
    <source>
        <dbReference type="Proteomes" id="UP000257706"/>
    </source>
</evidence>
<reference evidence="3 4" key="1">
    <citation type="journal article" date="2018" name="Nat. Biotechnol.">
        <title>A standardized bacterial taxonomy based on genome phylogeny substantially revises the tree of life.</title>
        <authorList>
            <person name="Parks D.H."/>
            <person name="Chuvochina M."/>
            <person name="Waite D.W."/>
            <person name="Rinke C."/>
            <person name="Skarshewski A."/>
            <person name="Chaumeil P.A."/>
            <person name="Hugenholtz P."/>
        </authorList>
    </citation>
    <scope>NUCLEOTIDE SEQUENCE [LARGE SCALE GENOMIC DNA]</scope>
    <source>
        <strain evidence="3">UBA8739</strain>
    </source>
</reference>
<name>A0A3B9IUP0_9PROT</name>
<dbReference type="InterPro" id="IPR007314">
    <property type="entry name" value="Cofac_haem-bd_dom"/>
</dbReference>
<feature type="signal peptide" evidence="1">
    <location>
        <begin position="1"/>
        <end position="36"/>
    </location>
</feature>
<dbReference type="Pfam" id="PF04187">
    <property type="entry name" value="Cofac_haem_bdg"/>
    <property type="match status" value="1"/>
</dbReference>
<protein>
    <recommendedName>
        <fullName evidence="2">Haem-binding uptake Tiki superfamily ChaN domain-containing protein</fullName>
    </recommendedName>
</protein>
<evidence type="ECO:0000256" key="1">
    <source>
        <dbReference type="SAM" id="SignalP"/>
    </source>
</evidence>
<dbReference type="Proteomes" id="UP000257706">
    <property type="component" value="Unassembled WGS sequence"/>
</dbReference>
<organism evidence="3 4">
    <name type="scientific">Tistrella mobilis</name>
    <dbReference type="NCBI Taxonomy" id="171437"/>
    <lineage>
        <taxon>Bacteria</taxon>
        <taxon>Pseudomonadati</taxon>
        <taxon>Pseudomonadota</taxon>
        <taxon>Alphaproteobacteria</taxon>
        <taxon>Geminicoccales</taxon>
        <taxon>Geminicoccaceae</taxon>
        <taxon>Tistrella</taxon>
    </lineage>
</organism>
<evidence type="ECO:0000259" key="2">
    <source>
        <dbReference type="Pfam" id="PF04187"/>
    </source>
</evidence>